<evidence type="ECO:0000313" key="3">
    <source>
        <dbReference type="EMBL" id="KAK0653649.1"/>
    </source>
</evidence>
<dbReference type="InterPro" id="IPR007219">
    <property type="entry name" value="XnlR_reg_dom"/>
</dbReference>
<dbReference type="EMBL" id="JAUJDW010000026">
    <property type="protein sequence ID" value="KAK0653649.1"/>
    <property type="molecule type" value="Genomic_DNA"/>
</dbReference>
<evidence type="ECO:0000313" key="4">
    <source>
        <dbReference type="Proteomes" id="UP001175001"/>
    </source>
</evidence>
<dbReference type="GO" id="GO:0006351">
    <property type="term" value="P:DNA-templated transcription"/>
    <property type="evidence" value="ECO:0007669"/>
    <property type="project" value="InterPro"/>
</dbReference>
<dbReference type="AlphaFoldDB" id="A0AA39YJT3"/>
<keyword evidence="4" id="KW-1185">Reference proteome</keyword>
<protein>
    <submittedName>
        <fullName evidence="3">Transcriptional regulatory protein C3C7.04</fullName>
    </submittedName>
</protein>
<keyword evidence="1" id="KW-0539">Nucleus</keyword>
<reference evidence="3" key="1">
    <citation type="submission" date="2023-06" db="EMBL/GenBank/DDBJ databases">
        <title>Multi-omics analyses reveal the molecular pathogenesis toolkit of Lasiodiplodia hormozganensis, a cross-kingdom pathogen.</title>
        <authorList>
            <person name="Felix C."/>
            <person name="Meneses R."/>
            <person name="Goncalves M.F.M."/>
            <person name="Tilleman L."/>
            <person name="Duarte A.S."/>
            <person name="Jorrin-Novo J.V."/>
            <person name="Van De Peer Y."/>
            <person name="Deforce D."/>
            <person name="Van Nieuwerburgh F."/>
            <person name="Esteves A.C."/>
            <person name="Alves A."/>
        </authorList>
    </citation>
    <scope>NUCLEOTIDE SEQUENCE</scope>
    <source>
        <strain evidence="3">CBS 339.90</strain>
    </source>
</reference>
<dbReference type="PANTHER" id="PTHR46910:SF15">
    <property type="entry name" value="PRNA PROTEIN"/>
    <property type="match status" value="1"/>
</dbReference>
<dbReference type="GO" id="GO:0008270">
    <property type="term" value="F:zinc ion binding"/>
    <property type="evidence" value="ECO:0007669"/>
    <property type="project" value="InterPro"/>
</dbReference>
<dbReference type="CDD" id="cd12148">
    <property type="entry name" value="fungal_TF_MHR"/>
    <property type="match status" value="1"/>
</dbReference>
<dbReference type="Pfam" id="PF04082">
    <property type="entry name" value="Fungal_trans"/>
    <property type="match status" value="1"/>
</dbReference>
<dbReference type="InterPro" id="IPR050987">
    <property type="entry name" value="AtrR-like"/>
</dbReference>
<accession>A0AA39YJT3</accession>
<comment type="caution">
    <text evidence="3">The sequence shown here is derived from an EMBL/GenBank/DDBJ whole genome shotgun (WGS) entry which is preliminary data.</text>
</comment>
<dbReference type="SMART" id="SM00906">
    <property type="entry name" value="Fungal_trans"/>
    <property type="match status" value="1"/>
</dbReference>
<dbReference type="GO" id="GO:0003677">
    <property type="term" value="F:DNA binding"/>
    <property type="evidence" value="ECO:0007669"/>
    <property type="project" value="InterPro"/>
</dbReference>
<feature type="domain" description="Xylanolytic transcriptional activator regulatory" evidence="2">
    <location>
        <begin position="71"/>
        <end position="143"/>
    </location>
</feature>
<dbReference type="Proteomes" id="UP001175001">
    <property type="component" value="Unassembled WGS sequence"/>
</dbReference>
<dbReference type="GO" id="GO:0003700">
    <property type="term" value="F:DNA-binding transcription factor activity"/>
    <property type="evidence" value="ECO:0007669"/>
    <property type="project" value="InterPro"/>
</dbReference>
<organism evidence="3 4">
    <name type="scientific">Lasiodiplodia hormozganensis</name>
    <dbReference type="NCBI Taxonomy" id="869390"/>
    <lineage>
        <taxon>Eukaryota</taxon>
        <taxon>Fungi</taxon>
        <taxon>Dikarya</taxon>
        <taxon>Ascomycota</taxon>
        <taxon>Pezizomycotina</taxon>
        <taxon>Dothideomycetes</taxon>
        <taxon>Dothideomycetes incertae sedis</taxon>
        <taxon>Botryosphaeriales</taxon>
        <taxon>Botryosphaeriaceae</taxon>
        <taxon>Lasiodiplodia</taxon>
    </lineage>
</organism>
<gene>
    <name evidence="3" type="ORF">DIS24_g5917</name>
</gene>
<sequence length="435" mass="48683">MIFAIGTQFAHLSSSAEDGTDHGADDILALEFYHKASGLISDVIAVASIESVQAFLLLGVYTLPIDAAGLSCTYLGIAIKIATQNGMHRKHHKTLASRQVELRRRLWWTAYTLERRICVLHGRPVSISRAEIDVDLPQDLPELREAPQTHALPNMLAMIRLTEALENAKEAIFTFKRAARKRSPALIQPVLQLKQELQQYWQSLPEDTFCRDLTPGKPLFRFNIHLALMYHLIFIFLGRSFILKGSTFETVENVQMPEWTEMRDELVDDCIHGALAVIDLCQTLDNEMGLARSSYTEFTSCCAALLAVLARRISVRNTRLQTACDAGIKLLKKMSVGVFSDSSEKLTVEALETAIHRLDSCSVALPAASGVAYAQFRQWAMDRQHTLQFNEPATPRQTTTNTPQNADAMQSLYSFGLDDLSSLPGLDQWFEFGLH</sequence>
<dbReference type="PANTHER" id="PTHR46910">
    <property type="entry name" value="TRANSCRIPTION FACTOR PDR1"/>
    <property type="match status" value="1"/>
</dbReference>
<proteinExistence type="predicted"/>
<evidence type="ECO:0000256" key="1">
    <source>
        <dbReference type="ARBA" id="ARBA00023242"/>
    </source>
</evidence>
<name>A0AA39YJT3_9PEZI</name>
<evidence type="ECO:0000259" key="2">
    <source>
        <dbReference type="SMART" id="SM00906"/>
    </source>
</evidence>